<dbReference type="Proteomes" id="UP000886998">
    <property type="component" value="Unassembled WGS sequence"/>
</dbReference>
<name>A0A8X7CLW3_9ARAC</name>
<reference evidence="2" key="1">
    <citation type="submission" date="2020-08" db="EMBL/GenBank/DDBJ databases">
        <title>Multicomponent nature underlies the extraordinary mechanical properties of spider dragline silk.</title>
        <authorList>
            <person name="Kono N."/>
            <person name="Nakamura H."/>
            <person name="Mori M."/>
            <person name="Yoshida Y."/>
            <person name="Ohtoshi R."/>
            <person name="Malay A.D."/>
            <person name="Moran D.A.P."/>
            <person name="Tomita M."/>
            <person name="Numata K."/>
            <person name="Arakawa K."/>
        </authorList>
    </citation>
    <scope>NUCLEOTIDE SEQUENCE</scope>
</reference>
<organism evidence="2 3">
    <name type="scientific">Trichonephila inaurata madagascariensis</name>
    <dbReference type="NCBI Taxonomy" id="2747483"/>
    <lineage>
        <taxon>Eukaryota</taxon>
        <taxon>Metazoa</taxon>
        <taxon>Ecdysozoa</taxon>
        <taxon>Arthropoda</taxon>
        <taxon>Chelicerata</taxon>
        <taxon>Arachnida</taxon>
        <taxon>Araneae</taxon>
        <taxon>Araneomorphae</taxon>
        <taxon>Entelegynae</taxon>
        <taxon>Araneoidea</taxon>
        <taxon>Nephilidae</taxon>
        <taxon>Trichonephila</taxon>
        <taxon>Trichonephila inaurata</taxon>
    </lineage>
</organism>
<evidence type="ECO:0000313" key="2">
    <source>
        <dbReference type="EMBL" id="GFY77824.1"/>
    </source>
</evidence>
<protein>
    <submittedName>
        <fullName evidence="2">Uncharacterized protein</fullName>
    </submittedName>
</protein>
<proteinExistence type="predicted"/>
<feature type="region of interest" description="Disordered" evidence="1">
    <location>
        <begin position="1"/>
        <end position="25"/>
    </location>
</feature>
<keyword evidence="3" id="KW-1185">Reference proteome</keyword>
<accession>A0A8X7CLW3</accession>
<comment type="caution">
    <text evidence="2">The sequence shown here is derived from an EMBL/GenBank/DDBJ whole genome shotgun (WGS) entry which is preliminary data.</text>
</comment>
<gene>
    <name evidence="2" type="ORF">TNIN_249101</name>
</gene>
<sequence>MNILSPRKPSGKSHTIKNQKQKRFQKFTLPNSDSDLCLIRSKIIRRNIFSEKKNTLRRGCQTLTDEQLLTHRANNERIEPFHSLPLNTCRPPLSVCPSVHFSHASLP</sequence>
<dbReference type="AlphaFoldDB" id="A0A8X7CLW3"/>
<evidence type="ECO:0000313" key="3">
    <source>
        <dbReference type="Proteomes" id="UP000886998"/>
    </source>
</evidence>
<feature type="compositionally biased region" description="Basic residues" evidence="1">
    <location>
        <begin position="9"/>
        <end position="25"/>
    </location>
</feature>
<dbReference type="EMBL" id="BMAV01022674">
    <property type="protein sequence ID" value="GFY77824.1"/>
    <property type="molecule type" value="Genomic_DNA"/>
</dbReference>
<evidence type="ECO:0000256" key="1">
    <source>
        <dbReference type="SAM" id="MobiDB-lite"/>
    </source>
</evidence>